<protein>
    <submittedName>
        <fullName evidence="6">MarR family transcriptional regulator</fullName>
    </submittedName>
</protein>
<dbReference type="EMBL" id="DXAM01000044">
    <property type="protein sequence ID" value="HJA03810.1"/>
    <property type="molecule type" value="Genomic_DNA"/>
</dbReference>
<reference evidence="6" key="2">
    <citation type="submission" date="2021-04" db="EMBL/GenBank/DDBJ databases">
        <authorList>
            <person name="Gilroy R."/>
        </authorList>
    </citation>
    <scope>NUCLEOTIDE SEQUENCE</scope>
    <source>
        <strain evidence="6">ChiHjej8B7-3636</strain>
    </source>
</reference>
<evidence type="ECO:0000259" key="5">
    <source>
        <dbReference type="Pfam" id="PF04198"/>
    </source>
</evidence>
<evidence type="ECO:0000256" key="1">
    <source>
        <dbReference type="ARBA" id="ARBA00010466"/>
    </source>
</evidence>
<dbReference type="Gene3D" id="3.40.50.1360">
    <property type="match status" value="1"/>
</dbReference>
<evidence type="ECO:0000256" key="3">
    <source>
        <dbReference type="ARBA" id="ARBA00023125"/>
    </source>
</evidence>
<dbReference type="InterPro" id="IPR007324">
    <property type="entry name" value="Sugar-bd_dom_put"/>
</dbReference>
<dbReference type="InterPro" id="IPR051054">
    <property type="entry name" value="SorC_transcr_regulators"/>
</dbReference>
<dbReference type="GO" id="GO:0030246">
    <property type="term" value="F:carbohydrate binding"/>
    <property type="evidence" value="ECO:0007669"/>
    <property type="project" value="InterPro"/>
</dbReference>
<comment type="similarity">
    <text evidence="1">Belongs to the SorC transcriptional regulatory family.</text>
</comment>
<sequence>MTKIARMYHERGIRQAEIAATLSISQAKVSRLLKRAERAGIIRTIVSSAPGVYGELEDELEARFGLKEAVIVDVEDDADDGDVLAAIGAGAAGYLEASFSGNDRVGVSSWSQTVLAMVDRMRPLNPRGAKEVIQLLGGLGAPEAQSHSNRILGELARMIGADPVYVSAPGIVADTAMRDSLLRDVSMQEVTRHWQELSVAIMGIGSIEPSDVLESSGNAFSSEERRQLLDSGAVGDICHRIFRADGSLVEGDLDDRIIAIPTEAIMRIPRRVGLAGGPRKIPAIRGALAGGWITTLITDVRTAEVLVGDEHL</sequence>
<dbReference type="Pfam" id="PF13412">
    <property type="entry name" value="HTH_24"/>
    <property type="match status" value="1"/>
</dbReference>
<dbReference type="PANTHER" id="PTHR34294:SF1">
    <property type="entry name" value="TRANSCRIPTIONAL REGULATOR LSRR"/>
    <property type="match status" value="1"/>
</dbReference>
<dbReference type="AlphaFoldDB" id="A0A9D2KGC3"/>
<keyword evidence="3" id="KW-0238">DNA-binding</keyword>
<dbReference type="InterPro" id="IPR036390">
    <property type="entry name" value="WH_DNA-bd_sf"/>
</dbReference>
<dbReference type="SUPFAM" id="SSF46785">
    <property type="entry name" value="Winged helix' DNA-binding domain"/>
    <property type="match status" value="1"/>
</dbReference>
<evidence type="ECO:0000313" key="7">
    <source>
        <dbReference type="Proteomes" id="UP000824220"/>
    </source>
</evidence>
<keyword evidence="2" id="KW-0805">Transcription regulation</keyword>
<reference evidence="6" key="1">
    <citation type="journal article" date="2021" name="PeerJ">
        <title>Extensive microbial diversity within the chicken gut microbiome revealed by metagenomics and culture.</title>
        <authorList>
            <person name="Gilroy R."/>
            <person name="Ravi A."/>
            <person name="Getino M."/>
            <person name="Pursley I."/>
            <person name="Horton D.L."/>
            <person name="Alikhan N.F."/>
            <person name="Baker D."/>
            <person name="Gharbi K."/>
            <person name="Hall N."/>
            <person name="Watson M."/>
            <person name="Adriaenssens E.M."/>
            <person name="Foster-Nyarko E."/>
            <person name="Jarju S."/>
            <person name="Secka A."/>
            <person name="Antonio M."/>
            <person name="Oren A."/>
            <person name="Chaudhuri R.R."/>
            <person name="La Ragione R."/>
            <person name="Hildebrand F."/>
            <person name="Pallen M.J."/>
        </authorList>
    </citation>
    <scope>NUCLEOTIDE SEQUENCE</scope>
    <source>
        <strain evidence="6">ChiHjej8B7-3636</strain>
    </source>
</reference>
<dbReference type="Proteomes" id="UP000824220">
    <property type="component" value="Unassembled WGS sequence"/>
</dbReference>
<dbReference type="SUPFAM" id="SSF100950">
    <property type="entry name" value="NagB/RpiA/CoA transferase-like"/>
    <property type="match status" value="1"/>
</dbReference>
<evidence type="ECO:0000256" key="4">
    <source>
        <dbReference type="ARBA" id="ARBA00023163"/>
    </source>
</evidence>
<organism evidence="6 7">
    <name type="scientific">Candidatus Microbacterium stercoravium</name>
    <dbReference type="NCBI Taxonomy" id="2838697"/>
    <lineage>
        <taxon>Bacteria</taxon>
        <taxon>Bacillati</taxon>
        <taxon>Actinomycetota</taxon>
        <taxon>Actinomycetes</taxon>
        <taxon>Micrococcales</taxon>
        <taxon>Microbacteriaceae</taxon>
        <taxon>Microbacterium</taxon>
    </lineage>
</organism>
<evidence type="ECO:0000313" key="6">
    <source>
        <dbReference type="EMBL" id="HJA03810.1"/>
    </source>
</evidence>
<accession>A0A9D2KGC3</accession>
<dbReference type="Pfam" id="PF04198">
    <property type="entry name" value="Sugar-bind"/>
    <property type="match status" value="1"/>
</dbReference>
<name>A0A9D2KGC3_9MICO</name>
<keyword evidence="4" id="KW-0804">Transcription</keyword>
<gene>
    <name evidence="6" type="ORF">H9800_02990</name>
</gene>
<feature type="domain" description="Sugar-binding" evidence="5">
    <location>
        <begin position="55"/>
        <end position="307"/>
    </location>
</feature>
<dbReference type="PANTHER" id="PTHR34294">
    <property type="entry name" value="TRANSCRIPTIONAL REGULATOR-RELATED"/>
    <property type="match status" value="1"/>
</dbReference>
<evidence type="ECO:0000256" key="2">
    <source>
        <dbReference type="ARBA" id="ARBA00023015"/>
    </source>
</evidence>
<proteinExistence type="inferred from homology"/>
<dbReference type="InterPro" id="IPR037171">
    <property type="entry name" value="NagB/RpiA_transferase-like"/>
</dbReference>
<dbReference type="GO" id="GO:0003677">
    <property type="term" value="F:DNA binding"/>
    <property type="evidence" value="ECO:0007669"/>
    <property type="project" value="UniProtKB-KW"/>
</dbReference>
<comment type="caution">
    <text evidence="6">The sequence shown here is derived from an EMBL/GenBank/DDBJ whole genome shotgun (WGS) entry which is preliminary data.</text>
</comment>
<dbReference type="Gene3D" id="1.10.10.60">
    <property type="entry name" value="Homeodomain-like"/>
    <property type="match status" value="1"/>
</dbReference>